<feature type="transmembrane region" description="Helical" evidence="1">
    <location>
        <begin position="6"/>
        <end position="27"/>
    </location>
</feature>
<feature type="transmembrane region" description="Helical" evidence="1">
    <location>
        <begin position="175"/>
        <end position="194"/>
    </location>
</feature>
<sequence length="229" mass="25022">MCFSATASFAAAATLVPCGIVTIRQALDTDRRRIGIACFPLFFGVQQAFEAIVWLGIDAPSEWPLSAAALVFLFFAYWFWPVWVPASACLIEPDGLRRRVFTALALVGIVFGAVLYLPVLANPDGLTVTLVRNSLVYTGDLLFHGEMAKQLLRVLYAMVICIPLMASSRLDLRRFGYLIAASVLISFLVASYAFTSIWCFMAAILSAYILVVFRGLKRGSGAWDSPSSG</sequence>
<evidence type="ECO:0000256" key="1">
    <source>
        <dbReference type="SAM" id="Phobius"/>
    </source>
</evidence>
<dbReference type="Proteomes" id="UP001227126">
    <property type="component" value="Unassembled WGS sequence"/>
</dbReference>
<evidence type="ECO:0000313" key="2">
    <source>
        <dbReference type="EMBL" id="MDK3074191.1"/>
    </source>
</evidence>
<dbReference type="EMBL" id="JASNJE010000016">
    <property type="protein sequence ID" value="MDK3074191.1"/>
    <property type="molecule type" value="Genomic_DNA"/>
</dbReference>
<accession>A0ABT7FGC4</accession>
<feature type="transmembrane region" description="Helical" evidence="1">
    <location>
        <begin position="200"/>
        <end position="216"/>
    </location>
</feature>
<dbReference type="RefSeq" id="WP_284486123.1">
    <property type="nucleotide sequence ID" value="NZ_JASNJE010000016.1"/>
</dbReference>
<evidence type="ECO:0000313" key="3">
    <source>
        <dbReference type="Proteomes" id="UP001227126"/>
    </source>
</evidence>
<feature type="transmembrane region" description="Helical" evidence="1">
    <location>
        <begin position="100"/>
        <end position="121"/>
    </location>
</feature>
<reference evidence="2 3" key="1">
    <citation type="submission" date="2023-05" db="EMBL/GenBank/DDBJ databases">
        <title>Sedimentitalea sp. nov. JM2-8.</title>
        <authorList>
            <person name="Huang J."/>
        </authorList>
    </citation>
    <scope>NUCLEOTIDE SEQUENCE [LARGE SCALE GENOMIC DNA]</scope>
    <source>
        <strain evidence="2 3">JM2-8</strain>
    </source>
</reference>
<keyword evidence="1" id="KW-0472">Membrane</keyword>
<feature type="transmembrane region" description="Helical" evidence="1">
    <location>
        <begin position="34"/>
        <end position="57"/>
    </location>
</feature>
<keyword evidence="1" id="KW-0812">Transmembrane</keyword>
<comment type="caution">
    <text evidence="2">The sequence shown here is derived from an EMBL/GenBank/DDBJ whole genome shotgun (WGS) entry which is preliminary data.</text>
</comment>
<feature type="transmembrane region" description="Helical" evidence="1">
    <location>
        <begin position="151"/>
        <end position="168"/>
    </location>
</feature>
<gene>
    <name evidence="2" type="ORF">QO034_13815</name>
</gene>
<dbReference type="Pfam" id="PF20334">
    <property type="entry name" value="DUF6629"/>
    <property type="match status" value="1"/>
</dbReference>
<keyword evidence="1" id="KW-1133">Transmembrane helix</keyword>
<proteinExistence type="predicted"/>
<protein>
    <submittedName>
        <fullName evidence="2">Uncharacterized protein</fullName>
    </submittedName>
</protein>
<organism evidence="2 3">
    <name type="scientific">Sedimentitalea xiamensis</name>
    <dbReference type="NCBI Taxonomy" id="3050037"/>
    <lineage>
        <taxon>Bacteria</taxon>
        <taxon>Pseudomonadati</taxon>
        <taxon>Pseudomonadota</taxon>
        <taxon>Alphaproteobacteria</taxon>
        <taxon>Rhodobacterales</taxon>
        <taxon>Paracoccaceae</taxon>
        <taxon>Sedimentitalea</taxon>
    </lineage>
</organism>
<keyword evidence="3" id="KW-1185">Reference proteome</keyword>
<name>A0ABT7FGC4_9RHOB</name>
<dbReference type="InterPro" id="IPR046737">
    <property type="entry name" value="DUF6629"/>
</dbReference>
<feature type="transmembrane region" description="Helical" evidence="1">
    <location>
        <begin position="63"/>
        <end position="80"/>
    </location>
</feature>